<evidence type="ECO:0000313" key="7">
    <source>
        <dbReference type="Proteomes" id="UP000076976"/>
    </source>
</evidence>
<protein>
    <submittedName>
        <fullName evidence="5">Acyl-CoA thioesterase II</fullName>
    </submittedName>
</protein>
<proteinExistence type="inferred from homology"/>
<reference evidence="6" key="3">
    <citation type="submission" date="2019-11" db="EMBL/GenBank/DDBJ databases">
        <authorList>
            <person name="Zhao Q."/>
        </authorList>
    </citation>
    <scope>NUCLEOTIDE SEQUENCE</scope>
    <source>
        <strain evidence="6">M714</strain>
    </source>
</reference>
<evidence type="ECO:0000259" key="4">
    <source>
        <dbReference type="Pfam" id="PF13622"/>
    </source>
</evidence>
<dbReference type="GO" id="GO:0009062">
    <property type="term" value="P:fatty acid catabolic process"/>
    <property type="evidence" value="ECO:0007669"/>
    <property type="project" value="TreeGrafter"/>
</dbReference>
<dbReference type="GO" id="GO:0047617">
    <property type="term" value="F:fatty acyl-CoA hydrolase activity"/>
    <property type="evidence" value="ECO:0007669"/>
    <property type="project" value="InterPro"/>
</dbReference>
<dbReference type="Proteomes" id="UP000271708">
    <property type="component" value="Chromosome"/>
</dbReference>
<keyword evidence="7" id="KW-1185">Reference proteome</keyword>
<feature type="domain" description="Acyl-CoA thioesterase-like N-terminal HotDog" evidence="4">
    <location>
        <begin position="50"/>
        <end position="129"/>
    </location>
</feature>
<evidence type="ECO:0000313" key="5">
    <source>
        <dbReference type="EMBL" id="OAB88194.1"/>
    </source>
</evidence>
<evidence type="ECO:0000313" key="8">
    <source>
        <dbReference type="Proteomes" id="UP000271708"/>
    </source>
</evidence>
<evidence type="ECO:0000256" key="2">
    <source>
        <dbReference type="ARBA" id="ARBA00022801"/>
    </source>
</evidence>
<name>A0A176QET3_9MICO</name>
<dbReference type="KEGG" id="jme:EEW87_004925"/>
<accession>A0A176QET3</accession>
<dbReference type="InterPro" id="IPR003703">
    <property type="entry name" value="Acyl_CoA_thio"/>
</dbReference>
<dbReference type="Pfam" id="PF13622">
    <property type="entry name" value="4HBT_3"/>
    <property type="match status" value="1"/>
</dbReference>
<dbReference type="EMBL" id="LQZG01000002">
    <property type="protein sequence ID" value="OAB88194.1"/>
    <property type="molecule type" value="Genomic_DNA"/>
</dbReference>
<dbReference type="PANTHER" id="PTHR11066">
    <property type="entry name" value="ACYL-COA THIOESTERASE"/>
    <property type="match status" value="1"/>
</dbReference>
<feature type="domain" description="Acyl-CoA thioesterase 2 C-terminal" evidence="3">
    <location>
        <begin position="189"/>
        <end position="297"/>
    </location>
</feature>
<reference evidence="5 7" key="1">
    <citation type="submission" date="2016-01" db="EMBL/GenBank/DDBJ databases">
        <title>Janibacter melonis strain CD11_4 genome sequencing and assembly.</title>
        <authorList>
            <person name="Nair G.R."/>
            <person name="Kaur G."/>
            <person name="Chander A.M."/>
            <person name="Mayilraj S."/>
        </authorList>
    </citation>
    <scope>NUCLEOTIDE SEQUENCE [LARGE SCALE GENOMIC DNA]</scope>
    <source>
        <strain evidence="5 7">CD11-4</strain>
    </source>
</reference>
<organism evidence="5 7">
    <name type="scientific">Janibacter melonis</name>
    <dbReference type="NCBI Taxonomy" id="262209"/>
    <lineage>
        <taxon>Bacteria</taxon>
        <taxon>Bacillati</taxon>
        <taxon>Actinomycetota</taxon>
        <taxon>Actinomycetes</taxon>
        <taxon>Micrococcales</taxon>
        <taxon>Intrasporangiaceae</taxon>
        <taxon>Janibacter</taxon>
    </lineage>
</organism>
<dbReference type="CDD" id="cd03444">
    <property type="entry name" value="Thioesterase_II_repeat1"/>
    <property type="match status" value="1"/>
</dbReference>
<keyword evidence="2" id="KW-0378">Hydrolase</keyword>
<dbReference type="Pfam" id="PF02551">
    <property type="entry name" value="Acyl_CoA_thio"/>
    <property type="match status" value="1"/>
</dbReference>
<dbReference type="InterPro" id="IPR049449">
    <property type="entry name" value="TesB_ACOT8-like_N"/>
</dbReference>
<dbReference type="GO" id="GO:0006637">
    <property type="term" value="P:acyl-CoA metabolic process"/>
    <property type="evidence" value="ECO:0007669"/>
    <property type="project" value="InterPro"/>
</dbReference>
<dbReference type="Gene3D" id="2.40.160.210">
    <property type="entry name" value="Acyl-CoA thioesterase, double hotdog domain"/>
    <property type="match status" value="1"/>
</dbReference>
<dbReference type="CDD" id="cd03445">
    <property type="entry name" value="Thioesterase_II_repeat2"/>
    <property type="match status" value="1"/>
</dbReference>
<evidence type="ECO:0000313" key="6">
    <source>
        <dbReference type="EMBL" id="QFQ31631.1"/>
    </source>
</evidence>
<dbReference type="STRING" id="262209.AWH69_07795"/>
<dbReference type="SUPFAM" id="SSF54637">
    <property type="entry name" value="Thioesterase/thiol ester dehydrase-isomerase"/>
    <property type="match status" value="2"/>
</dbReference>
<dbReference type="Proteomes" id="UP000076976">
    <property type="component" value="Unassembled WGS sequence"/>
</dbReference>
<reference evidence="6 8" key="2">
    <citation type="submission" date="2019-09" db="EMBL/GenBank/DDBJ databases">
        <title>Complete Genome Sequence of Janibacter melonis M714 with both human health impact and industrial applications.</title>
        <authorList>
            <person name="Jin M."/>
            <person name="Zhao Q.R."/>
        </authorList>
    </citation>
    <scope>NUCLEOTIDE SEQUENCE [LARGE SCALE GENOMIC DNA]</scope>
    <source>
        <strain evidence="6 8">M714</strain>
    </source>
</reference>
<comment type="similarity">
    <text evidence="1">Belongs to the C/M/P thioester hydrolase family.</text>
</comment>
<dbReference type="PANTHER" id="PTHR11066:SF34">
    <property type="entry name" value="ACYL-COENZYME A THIOESTERASE 8"/>
    <property type="match status" value="1"/>
</dbReference>
<dbReference type="EMBL" id="CP044548">
    <property type="protein sequence ID" value="QFQ31631.1"/>
    <property type="molecule type" value="Genomic_DNA"/>
</dbReference>
<evidence type="ECO:0000256" key="1">
    <source>
        <dbReference type="ARBA" id="ARBA00006538"/>
    </source>
</evidence>
<dbReference type="InterPro" id="IPR042171">
    <property type="entry name" value="Acyl-CoA_hotdog"/>
</dbReference>
<sequence>MRELLDVLTLRPLGSARIEVTGIDGERSTSLGTEGADVFEGASIKQPHNRVFGGQVLAQALVASSLSLREEHPQRLPHSLHAYFMRAGDDTMPIRFVVERMRDGRSFSTRRVHAIQHGRPILSLTASFQDPAGGLDHQDPMPQVPGPDSLPSMNAVYDQYDVPQAKRLAERPFDHRYPAGDLAGPAREPGEAVQQVWVRMISEPVEDPYLRSALLAFVSDFSLLEPVLRRHGLAWGDRRLRPASLDHAMWFHRDVDPTQWMLYDQTSPSAQGGRGLGTGRFFTQDGRLVASVAQEGMMRVKGE</sequence>
<dbReference type="InterPro" id="IPR029069">
    <property type="entry name" value="HotDog_dom_sf"/>
</dbReference>
<dbReference type="AlphaFoldDB" id="A0A176QET3"/>
<evidence type="ECO:0000259" key="3">
    <source>
        <dbReference type="Pfam" id="PF02551"/>
    </source>
</evidence>
<dbReference type="OrthoDB" id="9781019at2"/>
<gene>
    <name evidence="5" type="ORF">AWH69_07795</name>
    <name evidence="6" type="ORF">EEW87_004925</name>
</gene>
<dbReference type="InterPro" id="IPR025652">
    <property type="entry name" value="TesB_C"/>
</dbReference>